<sequence length="65" mass="6979">MCGFYASASHTLLFAKRRPTPSMQTCRSPPSPVRISCTGNSPPSSFATFTPRPRAAAFSIASLMQ</sequence>
<dbReference type="AlphaFoldDB" id="A0A151ITL9"/>
<accession>A0A151ITL9</accession>
<gene>
    <name evidence="1" type="ORF">ALC57_17439</name>
</gene>
<reference evidence="1 2" key="1">
    <citation type="submission" date="2015-09" db="EMBL/GenBank/DDBJ databases">
        <title>Trachymyrmex cornetzi WGS genome.</title>
        <authorList>
            <person name="Nygaard S."/>
            <person name="Hu H."/>
            <person name="Boomsma J."/>
            <person name="Zhang G."/>
        </authorList>
    </citation>
    <scope>NUCLEOTIDE SEQUENCE [LARGE SCALE GENOMIC DNA]</scope>
    <source>
        <strain evidence="1">Tcor2-1</strain>
        <tissue evidence="1">Whole body</tissue>
    </source>
</reference>
<protein>
    <submittedName>
        <fullName evidence="1">Uncharacterized protein</fullName>
    </submittedName>
</protein>
<proteinExistence type="predicted"/>
<evidence type="ECO:0000313" key="2">
    <source>
        <dbReference type="Proteomes" id="UP000078492"/>
    </source>
</evidence>
<evidence type="ECO:0000313" key="1">
    <source>
        <dbReference type="EMBL" id="KYN10422.1"/>
    </source>
</evidence>
<organism evidence="1 2">
    <name type="scientific">Trachymyrmex cornetzi</name>
    <dbReference type="NCBI Taxonomy" id="471704"/>
    <lineage>
        <taxon>Eukaryota</taxon>
        <taxon>Metazoa</taxon>
        <taxon>Ecdysozoa</taxon>
        <taxon>Arthropoda</taxon>
        <taxon>Hexapoda</taxon>
        <taxon>Insecta</taxon>
        <taxon>Pterygota</taxon>
        <taxon>Neoptera</taxon>
        <taxon>Endopterygota</taxon>
        <taxon>Hymenoptera</taxon>
        <taxon>Apocrita</taxon>
        <taxon>Aculeata</taxon>
        <taxon>Formicoidea</taxon>
        <taxon>Formicidae</taxon>
        <taxon>Myrmicinae</taxon>
        <taxon>Trachymyrmex</taxon>
    </lineage>
</organism>
<dbReference type="Proteomes" id="UP000078492">
    <property type="component" value="Unassembled WGS sequence"/>
</dbReference>
<name>A0A151ITL9_9HYME</name>
<dbReference type="EMBL" id="KQ981001">
    <property type="protein sequence ID" value="KYN10422.1"/>
    <property type="molecule type" value="Genomic_DNA"/>
</dbReference>
<keyword evidence="2" id="KW-1185">Reference proteome</keyword>